<reference evidence="2 3" key="1">
    <citation type="journal article" date="2015" name="Genome Announc.">
        <title>Expanding the biotechnology potential of lactobacilli through comparative genomics of 213 strains and associated genera.</title>
        <authorList>
            <person name="Sun Z."/>
            <person name="Harris H.M."/>
            <person name="McCann A."/>
            <person name="Guo C."/>
            <person name="Argimon S."/>
            <person name="Zhang W."/>
            <person name="Yang X."/>
            <person name="Jeffery I.B."/>
            <person name="Cooney J.C."/>
            <person name="Kagawa T.F."/>
            <person name="Liu W."/>
            <person name="Song Y."/>
            <person name="Salvetti E."/>
            <person name="Wrobel A."/>
            <person name="Rasinkangas P."/>
            <person name="Parkhill J."/>
            <person name="Rea M.C."/>
            <person name="O'Sullivan O."/>
            <person name="Ritari J."/>
            <person name="Douillard F.P."/>
            <person name="Paul Ross R."/>
            <person name="Yang R."/>
            <person name="Briner A.E."/>
            <person name="Felis G.E."/>
            <person name="de Vos W.M."/>
            <person name="Barrangou R."/>
            <person name="Klaenhammer T.R."/>
            <person name="Caufield P.W."/>
            <person name="Cui Y."/>
            <person name="Zhang H."/>
            <person name="O'Toole P.W."/>
        </authorList>
    </citation>
    <scope>NUCLEOTIDE SEQUENCE [LARGE SCALE GENOMIC DNA]</scope>
    <source>
        <strain evidence="2 3">DSM 19971</strain>
    </source>
</reference>
<dbReference type="PROSITE" id="PS51257">
    <property type="entry name" value="PROKAR_LIPOPROTEIN"/>
    <property type="match status" value="1"/>
</dbReference>
<feature type="transmembrane region" description="Helical" evidence="1">
    <location>
        <begin position="37"/>
        <end position="54"/>
    </location>
</feature>
<evidence type="ECO:0000313" key="2">
    <source>
        <dbReference type="EMBL" id="KRL36614.1"/>
    </source>
</evidence>
<evidence type="ECO:0008006" key="4">
    <source>
        <dbReference type="Google" id="ProtNLM"/>
    </source>
</evidence>
<comment type="caution">
    <text evidence="2">The sequence shown here is derived from an EMBL/GenBank/DDBJ whole genome shotgun (WGS) entry which is preliminary data.</text>
</comment>
<dbReference type="STRING" id="1423812.FD20_GL001157"/>
<evidence type="ECO:0000256" key="1">
    <source>
        <dbReference type="SAM" id="Phobius"/>
    </source>
</evidence>
<protein>
    <recommendedName>
        <fullName evidence="4">Phage protein</fullName>
    </recommendedName>
</protein>
<feature type="transmembrane region" description="Helical" evidence="1">
    <location>
        <begin position="12"/>
        <end position="31"/>
    </location>
</feature>
<dbReference type="RefSeq" id="WP_057738143.1">
    <property type="nucleotide sequence ID" value="NZ_AZEG01000024.1"/>
</dbReference>
<accession>A0A0R1PVS5</accession>
<evidence type="ECO:0000313" key="3">
    <source>
        <dbReference type="Proteomes" id="UP000051155"/>
    </source>
</evidence>
<keyword evidence="1" id="KW-0472">Membrane</keyword>
<keyword evidence="3" id="KW-1185">Reference proteome</keyword>
<dbReference type="PATRIC" id="fig|1423812.3.peg.1237"/>
<gene>
    <name evidence="2" type="ORF">FD20_GL001157</name>
</gene>
<sequence length="63" mass="6695">MNKLKKVGVQLIANIPFILVLAGIASIVYACFLFTEILGWAILGIALIMVAYMLSPTIKGGGD</sequence>
<proteinExistence type="predicted"/>
<keyword evidence="1" id="KW-1133">Transmembrane helix</keyword>
<keyword evidence="1" id="KW-0812">Transmembrane</keyword>
<dbReference type="AlphaFoldDB" id="A0A0R1PVS5"/>
<dbReference type="EMBL" id="AZEG01000024">
    <property type="protein sequence ID" value="KRL36614.1"/>
    <property type="molecule type" value="Genomic_DNA"/>
</dbReference>
<name>A0A0R1PVS5_9LACO</name>
<dbReference type="Proteomes" id="UP000051155">
    <property type="component" value="Unassembled WGS sequence"/>
</dbReference>
<organism evidence="2 3">
    <name type="scientific">Liquorilactobacillus uvarum DSM 19971</name>
    <dbReference type="NCBI Taxonomy" id="1423812"/>
    <lineage>
        <taxon>Bacteria</taxon>
        <taxon>Bacillati</taxon>
        <taxon>Bacillota</taxon>
        <taxon>Bacilli</taxon>
        <taxon>Lactobacillales</taxon>
        <taxon>Lactobacillaceae</taxon>
        <taxon>Liquorilactobacillus</taxon>
    </lineage>
</organism>